<evidence type="ECO:0000313" key="2">
    <source>
        <dbReference type="EMBL" id="BAT99246.1"/>
    </source>
</evidence>
<keyword evidence="1" id="KW-0472">Membrane</keyword>
<keyword evidence="1" id="KW-1133">Transmembrane helix</keyword>
<keyword evidence="3" id="KW-1185">Reference proteome</keyword>
<dbReference type="Proteomes" id="UP000291084">
    <property type="component" value="Chromosome 10"/>
</dbReference>
<keyword evidence="1" id="KW-0812">Transmembrane</keyword>
<evidence type="ECO:0000313" key="3">
    <source>
        <dbReference type="Proteomes" id="UP000291084"/>
    </source>
</evidence>
<name>A0A0S3T225_PHAAN</name>
<dbReference type="AlphaFoldDB" id="A0A0S3T225"/>
<feature type="transmembrane region" description="Helical" evidence="1">
    <location>
        <begin position="6"/>
        <end position="24"/>
    </location>
</feature>
<sequence length="71" mass="8432">MSLRGQVYFFFHFLPYMSIICLLFSPKEAIHRCLDSVQLATSYHTCVWINRSYILRCLSLVMAYLDNSKYL</sequence>
<proteinExistence type="predicted"/>
<dbReference type="EMBL" id="AP015043">
    <property type="protein sequence ID" value="BAT99246.1"/>
    <property type="molecule type" value="Genomic_DNA"/>
</dbReference>
<accession>A0A0S3T225</accession>
<evidence type="ECO:0000256" key="1">
    <source>
        <dbReference type="SAM" id="Phobius"/>
    </source>
</evidence>
<reference evidence="2 3" key="1">
    <citation type="journal article" date="2015" name="Sci. Rep.">
        <title>The power of single molecule real-time sequencing technology in the de novo assembly of a eukaryotic genome.</title>
        <authorList>
            <person name="Sakai H."/>
            <person name="Naito K."/>
            <person name="Ogiso-Tanaka E."/>
            <person name="Takahashi Y."/>
            <person name="Iseki K."/>
            <person name="Muto C."/>
            <person name="Satou K."/>
            <person name="Teruya K."/>
            <person name="Shiroma A."/>
            <person name="Shimoji M."/>
            <person name="Hirano T."/>
            <person name="Itoh T."/>
            <person name="Kaga A."/>
            <person name="Tomooka N."/>
        </authorList>
    </citation>
    <scope>NUCLEOTIDE SEQUENCE [LARGE SCALE GENOMIC DNA]</scope>
    <source>
        <strain evidence="3">cv. Shumari</strain>
    </source>
</reference>
<organism evidence="2 3">
    <name type="scientific">Vigna angularis var. angularis</name>
    <dbReference type="NCBI Taxonomy" id="157739"/>
    <lineage>
        <taxon>Eukaryota</taxon>
        <taxon>Viridiplantae</taxon>
        <taxon>Streptophyta</taxon>
        <taxon>Embryophyta</taxon>
        <taxon>Tracheophyta</taxon>
        <taxon>Spermatophyta</taxon>
        <taxon>Magnoliopsida</taxon>
        <taxon>eudicotyledons</taxon>
        <taxon>Gunneridae</taxon>
        <taxon>Pentapetalae</taxon>
        <taxon>rosids</taxon>
        <taxon>fabids</taxon>
        <taxon>Fabales</taxon>
        <taxon>Fabaceae</taxon>
        <taxon>Papilionoideae</taxon>
        <taxon>50 kb inversion clade</taxon>
        <taxon>NPAAA clade</taxon>
        <taxon>indigoferoid/millettioid clade</taxon>
        <taxon>Phaseoleae</taxon>
        <taxon>Vigna</taxon>
    </lineage>
</organism>
<protein>
    <submittedName>
        <fullName evidence="2">Uncharacterized protein</fullName>
    </submittedName>
</protein>
<gene>
    <name evidence="2" type="primary">Vigan.10G064800</name>
    <name evidence="2" type="ORF">VIGAN_10064800</name>
</gene>